<dbReference type="Pfam" id="PF00565">
    <property type="entry name" value="SNase"/>
    <property type="match status" value="1"/>
</dbReference>
<proteinExistence type="predicted"/>
<dbReference type="SMART" id="SM00318">
    <property type="entry name" value="SNc"/>
    <property type="match status" value="1"/>
</dbReference>
<name>A0A0F9B8D0_9ZZZZ</name>
<evidence type="ECO:0000259" key="1">
    <source>
        <dbReference type="PROSITE" id="PS50830"/>
    </source>
</evidence>
<dbReference type="AlphaFoldDB" id="A0A0F9B8D0"/>
<accession>A0A0F9B8D0</accession>
<dbReference type="PANTHER" id="PTHR12302:SF26">
    <property type="entry name" value="BLR1266 PROTEIN"/>
    <property type="match status" value="1"/>
</dbReference>
<dbReference type="SUPFAM" id="SSF50199">
    <property type="entry name" value="Staphylococcal nuclease"/>
    <property type="match status" value="1"/>
</dbReference>
<gene>
    <name evidence="2" type="ORF">LCGC14_2481220</name>
</gene>
<dbReference type="PROSITE" id="PS50830">
    <property type="entry name" value="TNASE_3"/>
    <property type="match status" value="1"/>
</dbReference>
<dbReference type="InterPro" id="IPR035437">
    <property type="entry name" value="SNase_OB-fold_sf"/>
</dbReference>
<feature type="domain" description="TNase-like" evidence="1">
    <location>
        <begin position="12"/>
        <end position="136"/>
    </location>
</feature>
<dbReference type="EMBL" id="LAZR01039088">
    <property type="protein sequence ID" value="KKL17870.1"/>
    <property type="molecule type" value="Genomic_DNA"/>
</dbReference>
<dbReference type="Gene3D" id="2.40.50.90">
    <property type="match status" value="1"/>
</dbReference>
<comment type="caution">
    <text evidence="2">The sequence shown here is derived from an EMBL/GenBank/DDBJ whole genome shotgun (WGS) entry which is preliminary data.</text>
</comment>
<sequence length="219" mass="23582">ASLWAVPAVAVDTKVSGVVHVVDGDTIDVGSTRIRLFGIDAPETDQTCIGADDAVLPCGAWVTAQVRATYQGEQAICARIDTDRYGRTVARCSVAGNDMGQALVARGLAFSYTRYSRDYIAIEASARRATAGIHAYKMLRPADYRKARKVASVDNLGAGGRTVASDCLLKGNINAKGDRIFHVPGQRDYSKTRINLSKGERWFCTAGQARAAGWRAARR</sequence>
<evidence type="ECO:0000313" key="2">
    <source>
        <dbReference type="EMBL" id="KKL17870.1"/>
    </source>
</evidence>
<feature type="non-terminal residue" evidence="2">
    <location>
        <position position="1"/>
    </location>
</feature>
<dbReference type="InterPro" id="IPR016071">
    <property type="entry name" value="Staphylococal_nuclease_OB-fold"/>
</dbReference>
<dbReference type="PANTHER" id="PTHR12302">
    <property type="entry name" value="EBNA2 BINDING PROTEIN P100"/>
    <property type="match status" value="1"/>
</dbReference>
<reference evidence="2" key="1">
    <citation type="journal article" date="2015" name="Nature">
        <title>Complex archaea that bridge the gap between prokaryotes and eukaryotes.</title>
        <authorList>
            <person name="Spang A."/>
            <person name="Saw J.H."/>
            <person name="Jorgensen S.L."/>
            <person name="Zaremba-Niedzwiedzka K."/>
            <person name="Martijn J."/>
            <person name="Lind A.E."/>
            <person name="van Eijk R."/>
            <person name="Schleper C."/>
            <person name="Guy L."/>
            <person name="Ettema T.J."/>
        </authorList>
    </citation>
    <scope>NUCLEOTIDE SEQUENCE</scope>
</reference>
<protein>
    <recommendedName>
        <fullName evidence="1">TNase-like domain-containing protein</fullName>
    </recommendedName>
</protein>
<organism evidence="2">
    <name type="scientific">marine sediment metagenome</name>
    <dbReference type="NCBI Taxonomy" id="412755"/>
    <lineage>
        <taxon>unclassified sequences</taxon>
        <taxon>metagenomes</taxon>
        <taxon>ecological metagenomes</taxon>
    </lineage>
</organism>